<dbReference type="RefSeq" id="WP_234535150.1">
    <property type="nucleotide sequence ID" value="NZ_CAKMAB010000014.1"/>
</dbReference>
<sequence length="50" mass="5502">MGLGADDEYAGGELDEYNWRITSTAILDNITAGKSEKQTFVQLYLSCTVL</sequence>
<comment type="caution">
    <text evidence="1">The sequence shown here is derived from an EMBL/GenBank/DDBJ whole genome shotgun (WGS) entry which is preliminary data.</text>
</comment>
<name>A0ABM9BEN1_9BACL</name>
<dbReference type="Proteomes" id="UP000838749">
    <property type="component" value="Unassembled WGS sequence"/>
</dbReference>
<protein>
    <submittedName>
        <fullName evidence="1">Uncharacterized protein</fullName>
    </submittedName>
</protein>
<reference evidence="1" key="1">
    <citation type="submission" date="2021-12" db="EMBL/GenBank/DDBJ databases">
        <authorList>
            <person name="Criscuolo A."/>
        </authorList>
    </citation>
    <scope>NUCLEOTIDE SEQUENCE</scope>
    <source>
        <strain evidence="1">CIP111894</strain>
    </source>
</reference>
<keyword evidence="2" id="KW-1185">Reference proteome</keyword>
<organism evidence="1 2">
    <name type="scientific">Paenibacillus pseudetheri</name>
    <dbReference type="NCBI Taxonomy" id="2897682"/>
    <lineage>
        <taxon>Bacteria</taxon>
        <taxon>Bacillati</taxon>
        <taxon>Bacillota</taxon>
        <taxon>Bacilli</taxon>
        <taxon>Bacillales</taxon>
        <taxon>Paenibacillaceae</taxon>
        <taxon>Paenibacillus</taxon>
    </lineage>
</organism>
<evidence type="ECO:0000313" key="2">
    <source>
        <dbReference type="Proteomes" id="UP000838749"/>
    </source>
</evidence>
<proteinExistence type="predicted"/>
<accession>A0ABM9BEN1</accession>
<gene>
    <name evidence="1" type="ORF">PAECIP111894_03019</name>
</gene>
<dbReference type="EMBL" id="CAKMAB010000014">
    <property type="protein sequence ID" value="CAH1056864.1"/>
    <property type="molecule type" value="Genomic_DNA"/>
</dbReference>
<evidence type="ECO:0000313" key="1">
    <source>
        <dbReference type="EMBL" id="CAH1056864.1"/>
    </source>
</evidence>